<dbReference type="AlphaFoldDB" id="A0A2R6X3T3"/>
<name>A0A2R6X3T3_MARPO</name>
<evidence type="ECO:0000313" key="1">
    <source>
        <dbReference type="EMBL" id="PTQ40748.1"/>
    </source>
</evidence>
<dbReference type="EMBL" id="KZ772710">
    <property type="protein sequence ID" value="PTQ40748.1"/>
    <property type="molecule type" value="Genomic_DNA"/>
</dbReference>
<gene>
    <name evidence="1" type="ORF">MARPO_0038s0073</name>
</gene>
<keyword evidence="2" id="KW-1185">Reference proteome</keyword>
<accession>A0A2R6X3T3</accession>
<evidence type="ECO:0000313" key="2">
    <source>
        <dbReference type="Proteomes" id="UP000244005"/>
    </source>
</evidence>
<proteinExistence type="predicted"/>
<dbReference type="Proteomes" id="UP000244005">
    <property type="component" value="Unassembled WGS sequence"/>
</dbReference>
<protein>
    <submittedName>
        <fullName evidence="1">Uncharacterized protein</fullName>
    </submittedName>
</protein>
<organism evidence="1 2">
    <name type="scientific">Marchantia polymorpha</name>
    <name type="common">Common liverwort</name>
    <name type="synonym">Marchantia aquatica</name>
    <dbReference type="NCBI Taxonomy" id="3197"/>
    <lineage>
        <taxon>Eukaryota</taxon>
        <taxon>Viridiplantae</taxon>
        <taxon>Streptophyta</taxon>
        <taxon>Embryophyta</taxon>
        <taxon>Marchantiophyta</taxon>
        <taxon>Marchantiopsida</taxon>
        <taxon>Marchantiidae</taxon>
        <taxon>Marchantiales</taxon>
        <taxon>Marchantiaceae</taxon>
        <taxon>Marchantia</taxon>
    </lineage>
</organism>
<sequence length="76" mass="8712">MRLLSSLLSDHVFRPLHSSRLWYILSPTNEMLFFQHETLVCFVTTGMMISEMKLESLDELQAVKAGPNRFGALRVA</sequence>
<reference evidence="2" key="1">
    <citation type="journal article" date="2017" name="Cell">
        <title>Insights into land plant evolution garnered from the Marchantia polymorpha genome.</title>
        <authorList>
            <person name="Bowman J.L."/>
            <person name="Kohchi T."/>
            <person name="Yamato K.T."/>
            <person name="Jenkins J."/>
            <person name="Shu S."/>
            <person name="Ishizaki K."/>
            <person name="Yamaoka S."/>
            <person name="Nishihama R."/>
            <person name="Nakamura Y."/>
            <person name="Berger F."/>
            <person name="Adam C."/>
            <person name="Aki S.S."/>
            <person name="Althoff F."/>
            <person name="Araki T."/>
            <person name="Arteaga-Vazquez M.A."/>
            <person name="Balasubrmanian S."/>
            <person name="Barry K."/>
            <person name="Bauer D."/>
            <person name="Boehm C.R."/>
            <person name="Briginshaw L."/>
            <person name="Caballero-Perez J."/>
            <person name="Catarino B."/>
            <person name="Chen F."/>
            <person name="Chiyoda S."/>
            <person name="Chovatia M."/>
            <person name="Davies K.M."/>
            <person name="Delmans M."/>
            <person name="Demura T."/>
            <person name="Dierschke T."/>
            <person name="Dolan L."/>
            <person name="Dorantes-Acosta A.E."/>
            <person name="Eklund D.M."/>
            <person name="Florent S.N."/>
            <person name="Flores-Sandoval E."/>
            <person name="Fujiyama A."/>
            <person name="Fukuzawa H."/>
            <person name="Galik B."/>
            <person name="Grimanelli D."/>
            <person name="Grimwood J."/>
            <person name="Grossniklaus U."/>
            <person name="Hamada T."/>
            <person name="Haseloff J."/>
            <person name="Hetherington A.J."/>
            <person name="Higo A."/>
            <person name="Hirakawa Y."/>
            <person name="Hundley H.N."/>
            <person name="Ikeda Y."/>
            <person name="Inoue K."/>
            <person name="Inoue S.I."/>
            <person name="Ishida S."/>
            <person name="Jia Q."/>
            <person name="Kakita M."/>
            <person name="Kanazawa T."/>
            <person name="Kawai Y."/>
            <person name="Kawashima T."/>
            <person name="Kennedy M."/>
            <person name="Kinose K."/>
            <person name="Kinoshita T."/>
            <person name="Kohara Y."/>
            <person name="Koide E."/>
            <person name="Komatsu K."/>
            <person name="Kopischke S."/>
            <person name="Kubo M."/>
            <person name="Kyozuka J."/>
            <person name="Lagercrantz U."/>
            <person name="Lin S.S."/>
            <person name="Lindquist E."/>
            <person name="Lipzen A.M."/>
            <person name="Lu C.W."/>
            <person name="De Luna E."/>
            <person name="Martienssen R.A."/>
            <person name="Minamino N."/>
            <person name="Mizutani M."/>
            <person name="Mizutani M."/>
            <person name="Mochizuki N."/>
            <person name="Monte I."/>
            <person name="Mosher R."/>
            <person name="Nagasaki H."/>
            <person name="Nakagami H."/>
            <person name="Naramoto S."/>
            <person name="Nishitani K."/>
            <person name="Ohtani M."/>
            <person name="Okamoto T."/>
            <person name="Okumura M."/>
            <person name="Phillips J."/>
            <person name="Pollak B."/>
            <person name="Reinders A."/>
            <person name="Rovekamp M."/>
            <person name="Sano R."/>
            <person name="Sawa S."/>
            <person name="Schmid M.W."/>
            <person name="Shirakawa M."/>
            <person name="Solano R."/>
            <person name="Spunde A."/>
            <person name="Suetsugu N."/>
            <person name="Sugano S."/>
            <person name="Sugiyama A."/>
            <person name="Sun R."/>
            <person name="Suzuki Y."/>
            <person name="Takenaka M."/>
            <person name="Takezawa D."/>
            <person name="Tomogane H."/>
            <person name="Tsuzuki M."/>
            <person name="Ueda T."/>
            <person name="Umeda M."/>
            <person name="Ward J.M."/>
            <person name="Watanabe Y."/>
            <person name="Yazaki K."/>
            <person name="Yokoyama R."/>
            <person name="Yoshitake Y."/>
            <person name="Yotsui I."/>
            <person name="Zachgo S."/>
            <person name="Schmutz J."/>
        </authorList>
    </citation>
    <scope>NUCLEOTIDE SEQUENCE [LARGE SCALE GENOMIC DNA]</scope>
    <source>
        <strain evidence="2">Tak-1</strain>
    </source>
</reference>
<dbReference type="Gramene" id="Mp6g18630.1">
    <property type="protein sequence ID" value="Mp6g18630.1.cds1"/>
    <property type="gene ID" value="Mp6g18630"/>
</dbReference>